<dbReference type="EMBL" id="JACGWK010000579">
    <property type="protein sequence ID" value="KAL0295854.1"/>
    <property type="molecule type" value="Genomic_DNA"/>
</dbReference>
<reference evidence="2" key="1">
    <citation type="submission" date="2020-06" db="EMBL/GenBank/DDBJ databases">
        <authorList>
            <person name="Li T."/>
            <person name="Hu X."/>
            <person name="Zhang T."/>
            <person name="Song X."/>
            <person name="Zhang H."/>
            <person name="Dai N."/>
            <person name="Sheng W."/>
            <person name="Hou X."/>
            <person name="Wei L."/>
        </authorList>
    </citation>
    <scope>NUCLEOTIDE SEQUENCE</scope>
    <source>
        <strain evidence="2">G01</strain>
        <tissue evidence="2">Leaf</tissue>
    </source>
</reference>
<name>A0AAW2JND2_9LAMI</name>
<evidence type="ECO:0000259" key="1">
    <source>
        <dbReference type="Pfam" id="PF13456"/>
    </source>
</evidence>
<dbReference type="Pfam" id="PF13456">
    <property type="entry name" value="RVT_3"/>
    <property type="match status" value="1"/>
</dbReference>
<dbReference type="InterPro" id="IPR002156">
    <property type="entry name" value="RNaseH_domain"/>
</dbReference>
<evidence type="ECO:0000313" key="2">
    <source>
        <dbReference type="EMBL" id="KAL0295854.1"/>
    </source>
</evidence>
<dbReference type="CDD" id="cd09279">
    <property type="entry name" value="RNase_HI_like"/>
    <property type="match status" value="1"/>
</dbReference>
<accession>A0AAW2JND2</accession>
<dbReference type="AlphaFoldDB" id="A0AAW2JND2"/>
<feature type="domain" description="RNase H type-1" evidence="1">
    <location>
        <begin position="19"/>
        <end position="136"/>
    </location>
</feature>
<dbReference type="SUPFAM" id="SSF53098">
    <property type="entry name" value="Ribonuclease H-like"/>
    <property type="match status" value="1"/>
</dbReference>
<dbReference type="InterPro" id="IPR012337">
    <property type="entry name" value="RNaseH-like_sf"/>
</dbReference>
<dbReference type="Gene3D" id="3.30.420.10">
    <property type="entry name" value="Ribonuclease H-like superfamily/Ribonuclease H"/>
    <property type="match status" value="1"/>
</dbReference>
<protein>
    <submittedName>
        <fullName evidence="2">Ribonuclease HI</fullName>
    </submittedName>
</protein>
<dbReference type="GO" id="GO:0003676">
    <property type="term" value="F:nucleic acid binding"/>
    <property type="evidence" value="ECO:0007669"/>
    <property type="project" value="InterPro"/>
</dbReference>
<reference evidence="2" key="2">
    <citation type="journal article" date="2024" name="Plant">
        <title>Genomic evolution and insights into agronomic trait innovations of Sesamum species.</title>
        <authorList>
            <person name="Miao H."/>
            <person name="Wang L."/>
            <person name="Qu L."/>
            <person name="Liu H."/>
            <person name="Sun Y."/>
            <person name="Le M."/>
            <person name="Wang Q."/>
            <person name="Wei S."/>
            <person name="Zheng Y."/>
            <person name="Lin W."/>
            <person name="Duan Y."/>
            <person name="Cao H."/>
            <person name="Xiong S."/>
            <person name="Wang X."/>
            <person name="Wei L."/>
            <person name="Li C."/>
            <person name="Ma Q."/>
            <person name="Ju M."/>
            <person name="Zhao R."/>
            <person name="Li G."/>
            <person name="Mu C."/>
            <person name="Tian Q."/>
            <person name="Mei H."/>
            <person name="Zhang T."/>
            <person name="Gao T."/>
            <person name="Zhang H."/>
        </authorList>
    </citation>
    <scope>NUCLEOTIDE SEQUENCE</scope>
    <source>
        <strain evidence="2">G01</strain>
    </source>
</reference>
<gene>
    <name evidence="2" type="ORF">Sangu_3180900</name>
</gene>
<sequence>MARISLGDTPNIEKWLLHVDGSSTIQCSGVGVVITSPRGEDLEFAVKFSFKASNNEAEYEALLIHLKIANETGARYLVAYSDSQLVVKQVEGIYEAKEASMIRYMQQIAELKTSFESFRLTQISREANIKADCFSKLSNSLEDSRMRYITI</sequence>
<proteinExistence type="predicted"/>
<dbReference type="PANTHER" id="PTHR48475:SF2">
    <property type="entry name" value="RIBONUCLEASE H"/>
    <property type="match status" value="1"/>
</dbReference>
<comment type="caution">
    <text evidence="2">The sequence shown here is derived from an EMBL/GenBank/DDBJ whole genome shotgun (WGS) entry which is preliminary data.</text>
</comment>
<dbReference type="PANTHER" id="PTHR48475">
    <property type="entry name" value="RIBONUCLEASE H"/>
    <property type="match status" value="1"/>
</dbReference>
<dbReference type="GO" id="GO:0004523">
    <property type="term" value="F:RNA-DNA hybrid ribonuclease activity"/>
    <property type="evidence" value="ECO:0007669"/>
    <property type="project" value="InterPro"/>
</dbReference>
<dbReference type="InterPro" id="IPR036397">
    <property type="entry name" value="RNaseH_sf"/>
</dbReference>
<organism evidence="2">
    <name type="scientific">Sesamum angustifolium</name>
    <dbReference type="NCBI Taxonomy" id="2727405"/>
    <lineage>
        <taxon>Eukaryota</taxon>
        <taxon>Viridiplantae</taxon>
        <taxon>Streptophyta</taxon>
        <taxon>Embryophyta</taxon>
        <taxon>Tracheophyta</taxon>
        <taxon>Spermatophyta</taxon>
        <taxon>Magnoliopsida</taxon>
        <taxon>eudicotyledons</taxon>
        <taxon>Gunneridae</taxon>
        <taxon>Pentapetalae</taxon>
        <taxon>asterids</taxon>
        <taxon>lamiids</taxon>
        <taxon>Lamiales</taxon>
        <taxon>Pedaliaceae</taxon>
        <taxon>Sesamum</taxon>
    </lineage>
</organism>